<organism evidence="1 2">
    <name type="scientific">Penicillium roqueforti (strain FM164)</name>
    <dbReference type="NCBI Taxonomy" id="1365484"/>
    <lineage>
        <taxon>Eukaryota</taxon>
        <taxon>Fungi</taxon>
        <taxon>Dikarya</taxon>
        <taxon>Ascomycota</taxon>
        <taxon>Pezizomycotina</taxon>
        <taxon>Eurotiomycetes</taxon>
        <taxon>Eurotiomycetidae</taxon>
        <taxon>Eurotiales</taxon>
        <taxon>Aspergillaceae</taxon>
        <taxon>Penicillium</taxon>
    </lineage>
</organism>
<keyword evidence="2" id="KW-1185">Reference proteome</keyword>
<dbReference type="OrthoDB" id="10351068at2759"/>
<sequence>MSKLPNNSPPQYESHHQSQDNILITVIQNERCFREWARKLRDLDPRFEKFFDSSFQGDLRCPKCLEYVLQGGRLLDEMTDLFREATNILQERTSHGQNELYDAIKKLSDTELDRVFASSKLGTTSHRQPKLTWNHKNNIDGHGNFKYKSSRARMFFHAIQGVWEHLKGPLV</sequence>
<dbReference type="AlphaFoldDB" id="W6QMP4"/>
<accession>W6QMP4</accession>
<dbReference type="EMBL" id="HG792021">
    <property type="protein sequence ID" value="CDM37695.1"/>
    <property type="molecule type" value="Genomic_DNA"/>
</dbReference>
<evidence type="ECO:0000313" key="1">
    <source>
        <dbReference type="EMBL" id="CDM37695.1"/>
    </source>
</evidence>
<dbReference type="Proteomes" id="UP000030686">
    <property type="component" value="Unassembled WGS sequence"/>
</dbReference>
<gene>
    <name evidence="1" type="ORF">PROQFM164_S07g000043</name>
</gene>
<protein>
    <submittedName>
        <fullName evidence="1">Uncharacterized protein</fullName>
    </submittedName>
</protein>
<evidence type="ECO:0000313" key="2">
    <source>
        <dbReference type="Proteomes" id="UP000030686"/>
    </source>
</evidence>
<reference evidence="1" key="1">
    <citation type="journal article" date="2014" name="Nat. Commun.">
        <title>Multiple recent horizontal transfers of a large genomic region in cheese making fungi.</title>
        <authorList>
            <person name="Cheeseman K."/>
            <person name="Ropars J."/>
            <person name="Renault P."/>
            <person name="Dupont J."/>
            <person name="Gouzy J."/>
            <person name="Branca A."/>
            <person name="Abraham A.L."/>
            <person name="Ceppi M."/>
            <person name="Conseiller E."/>
            <person name="Debuchy R."/>
            <person name="Malagnac F."/>
            <person name="Goarin A."/>
            <person name="Silar P."/>
            <person name="Lacoste S."/>
            <person name="Sallet E."/>
            <person name="Bensimon A."/>
            <person name="Giraud T."/>
            <person name="Brygoo Y."/>
        </authorList>
    </citation>
    <scope>NUCLEOTIDE SEQUENCE [LARGE SCALE GENOMIC DNA]</scope>
    <source>
        <strain evidence="1">FM164</strain>
    </source>
</reference>
<proteinExistence type="predicted"/>
<name>W6QMP4_PENRF</name>